<reference evidence="2 3" key="1">
    <citation type="journal article" date="2016" name="Genome Biol. Evol.">
        <title>Gene Family Evolution Reflects Adaptation to Soil Environmental Stressors in the Genome of the Collembolan Orchesella cincta.</title>
        <authorList>
            <person name="Faddeeva-Vakhrusheva A."/>
            <person name="Derks M.F."/>
            <person name="Anvar S.Y."/>
            <person name="Agamennone V."/>
            <person name="Suring W."/>
            <person name="Smit S."/>
            <person name="van Straalen N.M."/>
            <person name="Roelofs D."/>
        </authorList>
    </citation>
    <scope>NUCLEOTIDE SEQUENCE [LARGE SCALE GENOMIC DNA]</scope>
    <source>
        <tissue evidence="2">Mixed pool</tissue>
    </source>
</reference>
<evidence type="ECO:0000313" key="2">
    <source>
        <dbReference type="EMBL" id="ODN03024.1"/>
    </source>
</evidence>
<dbReference type="InterPro" id="IPR002110">
    <property type="entry name" value="Ankyrin_rpt"/>
</dbReference>
<keyword evidence="3" id="KW-1185">Reference proteome</keyword>
<dbReference type="SMART" id="SM00248">
    <property type="entry name" value="ANK"/>
    <property type="match status" value="3"/>
</dbReference>
<proteinExistence type="predicted"/>
<dbReference type="Gene3D" id="1.25.40.20">
    <property type="entry name" value="Ankyrin repeat-containing domain"/>
    <property type="match status" value="1"/>
</dbReference>
<organism evidence="2 3">
    <name type="scientific">Orchesella cincta</name>
    <name type="common">Springtail</name>
    <name type="synonym">Podura cincta</name>
    <dbReference type="NCBI Taxonomy" id="48709"/>
    <lineage>
        <taxon>Eukaryota</taxon>
        <taxon>Metazoa</taxon>
        <taxon>Ecdysozoa</taxon>
        <taxon>Arthropoda</taxon>
        <taxon>Hexapoda</taxon>
        <taxon>Collembola</taxon>
        <taxon>Entomobryomorpha</taxon>
        <taxon>Entomobryoidea</taxon>
        <taxon>Orchesellidae</taxon>
        <taxon>Orchesellinae</taxon>
        <taxon>Orchesella</taxon>
    </lineage>
</organism>
<dbReference type="PROSITE" id="PS50088">
    <property type="entry name" value="ANK_REPEAT"/>
    <property type="match status" value="1"/>
</dbReference>
<evidence type="ECO:0000256" key="1">
    <source>
        <dbReference type="PROSITE-ProRule" id="PRU00023"/>
    </source>
</evidence>
<dbReference type="AlphaFoldDB" id="A0A1D2NCN7"/>
<dbReference type="OrthoDB" id="1601181at2759"/>
<dbReference type="EMBL" id="LJIJ01000089">
    <property type="protein sequence ID" value="ODN03024.1"/>
    <property type="molecule type" value="Genomic_DNA"/>
</dbReference>
<dbReference type="PANTHER" id="PTHR46427:SF1">
    <property type="entry name" value="ANKYRIN REPEAT AND LEM DOMAIN-CONTAINING PROTEIN 1"/>
    <property type="match status" value="1"/>
</dbReference>
<dbReference type="SUPFAM" id="SSF48403">
    <property type="entry name" value="Ankyrin repeat"/>
    <property type="match status" value="1"/>
</dbReference>
<feature type="non-terminal residue" evidence="2">
    <location>
        <position position="547"/>
    </location>
</feature>
<dbReference type="GO" id="GO:0005737">
    <property type="term" value="C:cytoplasm"/>
    <property type="evidence" value="ECO:0007669"/>
    <property type="project" value="TreeGrafter"/>
</dbReference>
<dbReference type="Proteomes" id="UP000094527">
    <property type="component" value="Unassembled WGS sequence"/>
</dbReference>
<dbReference type="Pfam" id="PF22945">
    <property type="entry name" value="LEM-3_GIY-YIG"/>
    <property type="match status" value="1"/>
</dbReference>
<dbReference type="GO" id="GO:0005654">
    <property type="term" value="C:nucleoplasm"/>
    <property type="evidence" value="ECO:0007669"/>
    <property type="project" value="TreeGrafter"/>
</dbReference>
<dbReference type="GO" id="GO:0000712">
    <property type="term" value="P:resolution of meiotic recombination intermediates"/>
    <property type="evidence" value="ECO:0007669"/>
    <property type="project" value="TreeGrafter"/>
</dbReference>
<dbReference type="Pfam" id="PF00023">
    <property type="entry name" value="Ank"/>
    <property type="match status" value="1"/>
</dbReference>
<keyword evidence="1" id="KW-0040">ANK repeat</keyword>
<dbReference type="GO" id="GO:0000724">
    <property type="term" value="P:double-strand break repair via homologous recombination"/>
    <property type="evidence" value="ECO:0007669"/>
    <property type="project" value="TreeGrafter"/>
</dbReference>
<feature type="repeat" description="ANK" evidence="1">
    <location>
        <begin position="92"/>
        <end position="126"/>
    </location>
</feature>
<dbReference type="InterPro" id="IPR036770">
    <property type="entry name" value="Ankyrin_rpt-contain_sf"/>
</dbReference>
<accession>A0A1D2NCN7</accession>
<dbReference type="PANTHER" id="PTHR46427">
    <property type="entry name" value="ANKYRIN REPEAT AND LEM DOMAIN-CONTAINING PROTEIN 1"/>
    <property type="match status" value="1"/>
</dbReference>
<comment type="caution">
    <text evidence="2">The sequence shown here is derived from an EMBL/GenBank/DDBJ whole genome shotgun (WGS) entry which is preliminary data.</text>
</comment>
<dbReference type="OMA" id="MENCFAY"/>
<protein>
    <submittedName>
        <fullName evidence="2">Ankyrin repeat and LEM domain-containing protein 1</fullName>
    </submittedName>
</protein>
<gene>
    <name evidence="2" type="ORF">Ocin01_03664</name>
</gene>
<name>A0A1D2NCN7_ORCCI</name>
<sequence length="547" mass="61315">MDDAWEFKRKQVSSFFSPGPRAKSKSPAESNNNNLRRKSIRFSFVNNNESMSTSATAGDDDMCDALESFNKERVLEILRRKNIDVNRRLPNYSLSYLHLAVGFSENDPDIVEELLKHGGDPNNSEDMEDELSPMHVSIMHDFDKITAVLMKYGGDPNKVNGDGKSCYRLAVENVEEVMENCFAYFFRESRDFRKSIAVSHHQYQPSSRKQTFLHESGSDGFYTCESQLINSDCGSEHLHSIARKLFPERYEYLMTEDESCSDDSSTLEGRKKLTTIPEESGSGFSSSPGFSYFPSPSMNPAMARGITSMTAPHLQYLTDDSISITSELSCVNSTPPVTPMPTEEELQKLRQQMNQLNVPVTPHTYNVISKFNESESRLQALLTPKTGSCNFSSDLQAGNHLKTGVINSSEKFEKFLLSIFYIGKGCGKRPLQHLVEAKDKFVAMGRGPLKGGEKIDKILEIWKSGLGVIVLSVYHHSSEREANVNEACMIDAVGLVELSNLKKGSYAGTVASSWPQKTKNQLGAFLLYKCFCTFVVSEHKSFFPEDF</sequence>
<dbReference type="GO" id="GO:0004520">
    <property type="term" value="F:DNA endonuclease activity"/>
    <property type="evidence" value="ECO:0007669"/>
    <property type="project" value="TreeGrafter"/>
</dbReference>
<dbReference type="InterPro" id="IPR034998">
    <property type="entry name" value="ANKLE1"/>
</dbReference>
<dbReference type="STRING" id="48709.A0A1D2NCN7"/>
<evidence type="ECO:0000313" key="3">
    <source>
        <dbReference type="Proteomes" id="UP000094527"/>
    </source>
</evidence>